<evidence type="ECO:0000313" key="1">
    <source>
        <dbReference type="EMBL" id="KNX40021.1"/>
    </source>
</evidence>
<reference evidence="2" key="1">
    <citation type="submission" date="2015-07" db="EMBL/GenBank/DDBJ databases">
        <title>Draft Genome Sequence of Roseovarius tolerans EL-164, a producer of N-Acylated Alanine Methyl Esters (NAMEs).</title>
        <authorList>
            <person name="Voget S."/>
            <person name="Bruns H."/>
            <person name="Wagner-Doebler I."/>
            <person name="Schulz S."/>
            <person name="Daniel R."/>
        </authorList>
    </citation>
    <scope>NUCLEOTIDE SEQUENCE [LARGE SCALE GENOMIC DNA]</scope>
    <source>
        <strain evidence="2">EL-164</strain>
    </source>
</reference>
<dbReference type="InterPro" id="IPR036390">
    <property type="entry name" value="WH_DNA-bd_sf"/>
</dbReference>
<proteinExistence type="predicted"/>
<keyword evidence="2" id="KW-1185">Reference proteome</keyword>
<dbReference type="InterPro" id="IPR036388">
    <property type="entry name" value="WH-like_DNA-bd_sf"/>
</dbReference>
<dbReference type="EMBL" id="LGVV01000075">
    <property type="protein sequence ID" value="KNX40021.1"/>
    <property type="molecule type" value="Genomic_DNA"/>
</dbReference>
<name>A0A0L6CQL8_9RHOB</name>
<protein>
    <recommendedName>
        <fullName evidence="3">DNA-binding transcriptional regulator, MarR family</fullName>
    </recommendedName>
</protein>
<accession>A0A0L6CQL8</accession>
<dbReference type="AlphaFoldDB" id="A0A0L6CQL8"/>
<dbReference type="SUPFAM" id="SSF46785">
    <property type="entry name" value="Winged helix' DNA-binding domain"/>
    <property type="match status" value="1"/>
</dbReference>
<evidence type="ECO:0008006" key="3">
    <source>
        <dbReference type="Google" id="ProtNLM"/>
    </source>
</evidence>
<sequence>MNPTLQSSDRKQFRAIFQVMQALRELDADMPMNQAVCFAWIALNEGRTQVELRQDLDMASSTSSRNLAALSKVHRLGKPGLDMIEWVENPKDRRAKLLYLSNEGKHLVSKMLARFG</sequence>
<comment type="caution">
    <text evidence="1">The sequence shown here is derived from an EMBL/GenBank/DDBJ whole genome shotgun (WGS) entry which is preliminary data.</text>
</comment>
<evidence type="ECO:0000313" key="2">
    <source>
        <dbReference type="Proteomes" id="UP000037046"/>
    </source>
</evidence>
<dbReference type="RefSeq" id="WP_050664258.1">
    <property type="nucleotide sequence ID" value="NZ_CP118494.1"/>
</dbReference>
<dbReference type="PATRIC" id="fig|74031.6.peg.3512"/>
<gene>
    <name evidence="1" type="ORF">ROTO_34280</name>
</gene>
<organism evidence="1 2">
    <name type="scientific">Roseovarius tolerans</name>
    <dbReference type="NCBI Taxonomy" id="74031"/>
    <lineage>
        <taxon>Bacteria</taxon>
        <taxon>Pseudomonadati</taxon>
        <taxon>Pseudomonadota</taxon>
        <taxon>Alphaproteobacteria</taxon>
        <taxon>Rhodobacterales</taxon>
        <taxon>Roseobacteraceae</taxon>
        <taxon>Roseovarius</taxon>
    </lineage>
</organism>
<dbReference type="Proteomes" id="UP000037046">
    <property type="component" value="Unassembled WGS sequence"/>
</dbReference>
<dbReference type="OrthoDB" id="8094158at2"/>
<dbReference type="Gene3D" id="1.10.10.10">
    <property type="entry name" value="Winged helix-like DNA-binding domain superfamily/Winged helix DNA-binding domain"/>
    <property type="match status" value="1"/>
</dbReference>